<evidence type="ECO:0000256" key="4">
    <source>
        <dbReference type="ARBA" id="ARBA00023033"/>
    </source>
</evidence>
<accession>A0A6J4UM43</accession>
<evidence type="ECO:0000313" key="6">
    <source>
        <dbReference type="EMBL" id="CAA9554442.1"/>
    </source>
</evidence>
<evidence type="ECO:0000256" key="2">
    <source>
        <dbReference type="ARBA" id="ARBA00022643"/>
    </source>
</evidence>
<sequence>MPPGATARLKVGLHLPIGEGMLQGRTPRWSDIAALARRAEEVGFDSLWIPDHLLFRTAPGESVGVWECWSLLAALAAVTVRVELGPVVSCAGFRNPALLAKMAETVDEISGGRIILGLGAGWHEPEYDAFGYPFDHRASRFEEAFTIIRALLQEGHVDFAGT</sequence>
<keyword evidence="4" id="KW-0503">Monooxygenase</keyword>
<keyword evidence="2" id="KW-0288">FMN</keyword>
<dbReference type="InterPro" id="IPR050172">
    <property type="entry name" value="SsuD_RutA_monooxygenase"/>
</dbReference>
<evidence type="ECO:0000256" key="1">
    <source>
        <dbReference type="ARBA" id="ARBA00022630"/>
    </source>
</evidence>
<dbReference type="AlphaFoldDB" id="A0A6J4UM43"/>
<reference evidence="6" key="1">
    <citation type="submission" date="2020-02" db="EMBL/GenBank/DDBJ databases">
        <authorList>
            <person name="Meier V. D."/>
        </authorList>
    </citation>
    <scope>NUCLEOTIDE SEQUENCE</scope>
    <source>
        <strain evidence="6">AVDCRST_MAG88</strain>
    </source>
</reference>
<organism evidence="6">
    <name type="scientific">uncultured Thermomicrobiales bacterium</name>
    <dbReference type="NCBI Taxonomy" id="1645740"/>
    <lineage>
        <taxon>Bacteria</taxon>
        <taxon>Pseudomonadati</taxon>
        <taxon>Thermomicrobiota</taxon>
        <taxon>Thermomicrobia</taxon>
        <taxon>Thermomicrobiales</taxon>
        <taxon>environmental samples</taxon>
    </lineage>
</organism>
<name>A0A6J4UM43_9BACT</name>
<keyword evidence="3" id="KW-0560">Oxidoreductase</keyword>
<evidence type="ECO:0000256" key="3">
    <source>
        <dbReference type="ARBA" id="ARBA00023002"/>
    </source>
</evidence>
<gene>
    <name evidence="6" type="ORF">AVDCRST_MAG88-995</name>
</gene>
<protein>
    <recommendedName>
        <fullName evidence="5">Luciferase-like domain-containing protein</fullName>
    </recommendedName>
</protein>
<keyword evidence="1" id="KW-0285">Flavoprotein</keyword>
<dbReference type="GO" id="GO:0008726">
    <property type="term" value="F:alkanesulfonate monooxygenase activity"/>
    <property type="evidence" value="ECO:0007669"/>
    <property type="project" value="TreeGrafter"/>
</dbReference>
<dbReference type="GO" id="GO:0046306">
    <property type="term" value="P:alkanesulfonate catabolic process"/>
    <property type="evidence" value="ECO:0007669"/>
    <property type="project" value="TreeGrafter"/>
</dbReference>
<feature type="non-terminal residue" evidence="6">
    <location>
        <position position="162"/>
    </location>
</feature>
<dbReference type="PANTHER" id="PTHR42847:SF8">
    <property type="entry name" value="CONSERVED PROTEIN"/>
    <property type="match status" value="1"/>
</dbReference>
<evidence type="ECO:0000259" key="5">
    <source>
        <dbReference type="Pfam" id="PF00296"/>
    </source>
</evidence>
<dbReference type="SUPFAM" id="SSF51679">
    <property type="entry name" value="Bacterial luciferase-like"/>
    <property type="match status" value="1"/>
</dbReference>
<feature type="domain" description="Luciferase-like" evidence="5">
    <location>
        <begin position="11"/>
        <end position="161"/>
    </location>
</feature>
<dbReference type="PANTHER" id="PTHR42847">
    <property type="entry name" value="ALKANESULFONATE MONOOXYGENASE"/>
    <property type="match status" value="1"/>
</dbReference>
<dbReference type="InterPro" id="IPR036661">
    <property type="entry name" value="Luciferase-like_sf"/>
</dbReference>
<proteinExistence type="predicted"/>
<dbReference type="InterPro" id="IPR011251">
    <property type="entry name" value="Luciferase-like_dom"/>
</dbReference>
<dbReference type="Gene3D" id="3.20.20.30">
    <property type="entry name" value="Luciferase-like domain"/>
    <property type="match status" value="1"/>
</dbReference>
<dbReference type="EMBL" id="CADCWM010000346">
    <property type="protein sequence ID" value="CAA9554442.1"/>
    <property type="molecule type" value="Genomic_DNA"/>
</dbReference>
<dbReference type="Pfam" id="PF00296">
    <property type="entry name" value="Bac_luciferase"/>
    <property type="match status" value="1"/>
</dbReference>